<dbReference type="EMBL" id="MU003492">
    <property type="protein sequence ID" value="KAF2477621.1"/>
    <property type="molecule type" value="Genomic_DNA"/>
</dbReference>
<evidence type="ECO:0000313" key="1">
    <source>
        <dbReference type="EMBL" id="KAF2477621.1"/>
    </source>
</evidence>
<name>A0ACB6RGN3_9PLEO</name>
<reference evidence="1" key="1">
    <citation type="journal article" date="2020" name="Stud. Mycol.">
        <title>101 Dothideomycetes genomes: a test case for predicting lifestyles and emergence of pathogens.</title>
        <authorList>
            <person name="Haridas S."/>
            <person name="Albert R."/>
            <person name="Binder M."/>
            <person name="Bloem J."/>
            <person name="Labutti K."/>
            <person name="Salamov A."/>
            <person name="Andreopoulos B."/>
            <person name="Baker S."/>
            <person name="Barry K."/>
            <person name="Bills G."/>
            <person name="Bluhm B."/>
            <person name="Cannon C."/>
            <person name="Castanera R."/>
            <person name="Culley D."/>
            <person name="Daum C."/>
            <person name="Ezra D."/>
            <person name="Gonzalez J."/>
            <person name="Henrissat B."/>
            <person name="Kuo A."/>
            <person name="Liang C."/>
            <person name="Lipzen A."/>
            <person name="Lutzoni F."/>
            <person name="Magnuson J."/>
            <person name="Mondo S."/>
            <person name="Nolan M."/>
            <person name="Ohm R."/>
            <person name="Pangilinan J."/>
            <person name="Park H.-J."/>
            <person name="Ramirez L."/>
            <person name="Alfaro M."/>
            <person name="Sun H."/>
            <person name="Tritt A."/>
            <person name="Yoshinaga Y."/>
            <person name="Zwiers L.-H."/>
            <person name="Turgeon B."/>
            <person name="Goodwin S."/>
            <person name="Spatafora J."/>
            <person name="Crous P."/>
            <person name="Grigoriev I."/>
        </authorList>
    </citation>
    <scope>NUCLEOTIDE SEQUENCE</scope>
    <source>
        <strain evidence="1">ATCC 200398</strain>
    </source>
</reference>
<gene>
    <name evidence="1" type="ORF">BDR25DRAFT_274903</name>
</gene>
<proteinExistence type="predicted"/>
<evidence type="ECO:0000313" key="2">
    <source>
        <dbReference type="Proteomes" id="UP000799755"/>
    </source>
</evidence>
<protein>
    <submittedName>
        <fullName evidence="1">Alpha/beta-hydrolase</fullName>
    </submittedName>
</protein>
<sequence length="555" mass="60331">MFFFAIAIALFGVNAGRVRCDPVSDALSAIPTATISDGKIVGTTTNIAGPTGLIAVNKFLGIPFASPPTDSARFTPPKPPVKWSSKDTKEFKPACIQVFAPVANRTFVEEVFNNPPPAAGENEDCLYLNVFAPKKKWDSSKPPYPVMYWMYGGGWKFGASSLQLYDGAHFAALEDIIIVTVNYRTNAFGLPQAPTIKNVTERNLALLDQRAGLAWVQSNIDQFGGDKSRVTIFGESAGSVATDILVTSYPKGSKPPFSSAIMESGSYAYLPLANCNNSDFTIWNGLVDALGCTNTNPDAAFACVKGKPAADIKNAQELYPAITFGFACDNYTFVSDPRSRMEVGNVAQVPVLMGSNTQDGSFYANFYANYSFDIYWGGTFGFATPAIVAQYQKVKDAYPIGSEGRVDLVTQLTQIATDWNFHCPALLNAATSSKYIDTYRYLFNASFPNTRINDPTRWPEKYQGAYHSSEIQIVFNTAPSAGATPEEQKLSETMRKAWAAFARNPNQAPITGWTKSGSDGLDAMMFGKGSPGDSGMVKDSNKCDVWKQFIIDLHA</sequence>
<keyword evidence="2" id="KW-1185">Reference proteome</keyword>
<comment type="caution">
    <text evidence="1">The sequence shown here is derived from an EMBL/GenBank/DDBJ whole genome shotgun (WGS) entry which is preliminary data.</text>
</comment>
<dbReference type="Proteomes" id="UP000799755">
    <property type="component" value="Unassembled WGS sequence"/>
</dbReference>
<accession>A0ACB6RGN3</accession>
<organism evidence="1 2">
    <name type="scientific">Lindgomyces ingoldianus</name>
    <dbReference type="NCBI Taxonomy" id="673940"/>
    <lineage>
        <taxon>Eukaryota</taxon>
        <taxon>Fungi</taxon>
        <taxon>Dikarya</taxon>
        <taxon>Ascomycota</taxon>
        <taxon>Pezizomycotina</taxon>
        <taxon>Dothideomycetes</taxon>
        <taxon>Pleosporomycetidae</taxon>
        <taxon>Pleosporales</taxon>
        <taxon>Lindgomycetaceae</taxon>
        <taxon>Lindgomyces</taxon>
    </lineage>
</organism>